<dbReference type="EMBL" id="JAETWB010000008">
    <property type="protein sequence ID" value="MBL6079853.1"/>
    <property type="molecule type" value="Genomic_DNA"/>
</dbReference>
<organism evidence="1 2">
    <name type="scientific">Belnapia arida</name>
    <dbReference type="NCBI Taxonomy" id="2804533"/>
    <lineage>
        <taxon>Bacteria</taxon>
        <taxon>Pseudomonadati</taxon>
        <taxon>Pseudomonadota</taxon>
        <taxon>Alphaproteobacteria</taxon>
        <taxon>Acetobacterales</taxon>
        <taxon>Roseomonadaceae</taxon>
        <taxon>Belnapia</taxon>
    </lineage>
</organism>
<evidence type="ECO:0008006" key="3">
    <source>
        <dbReference type="Google" id="ProtNLM"/>
    </source>
</evidence>
<dbReference type="RefSeq" id="WP_202833091.1">
    <property type="nucleotide sequence ID" value="NZ_JAETWB010000008.1"/>
</dbReference>
<dbReference type="Proteomes" id="UP000660885">
    <property type="component" value="Unassembled WGS sequence"/>
</dbReference>
<dbReference type="InterPro" id="IPR027417">
    <property type="entry name" value="P-loop_NTPase"/>
</dbReference>
<proteinExistence type="predicted"/>
<evidence type="ECO:0000313" key="1">
    <source>
        <dbReference type="EMBL" id="MBL6079853.1"/>
    </source>
</evidence>
<accession>A0ABS1U5B7</accession>
<name>A0ABS1U5B7_9PROT</name>
<gene>
    <name evidence="1" type="ORF">JMJ56_17680</name>
</gene>
<sequence>MTVLLHIGYHKTGSTAIQEALPHIAPQLAEAGIDIPAGLSGWLGHPDLAWGFEGRDYPWQDRPYTRAEVEAHYRPLLDAAREAGRTILLSSEEFCRLDFSPEPLAALAAFLRPYAPRVIGLVRDPLSFLLSRWRHEVQMGGEARPLAQFLGDADNLLSADFERRTQLWRQAFGAGACAFHDYEAVCLPHRGSVLPGFLALIGAPQLAPLTGIPPSRERKLHPLLCDAMRGVTTSALPDEKKASLCDQLFDLGDRLPPLPLEALLDARPLPEALAAVLAHIRWAMVNRGLLPRPACG</sequence>
<comment type="caution">
    <text evidence="1">The sequence shown here is derived from an EMBL/GenBank/DDBJ whole genome shotgun (WGS) entry which is preliminary data.</text>
</comment>
<evidence type="ECO:0000313" key="2">
    <source>
        <dbReference type="Proteomes" id="UP000660885"/>
    </source>
</evidence>
<dbReference type="Gene3D" id="3.40.50.300">
    <property type="entry name" value="P-loop containing nucleotide triphosphate hydrolases"/>
    <property type="match status" value="1"/>
</dbReference>
<protein>
    <recommendedName>
        <fullName evidence="3">Sulfotransferase family protein</fullName>
    </recommendedName>
</protein>
<reference evidence="1 2" key="1">
    <citation type="submission" date="2021-01" db="EMBL/GenBank/DDBJ databases">
        <title>Belnapia mucosa sp. nov. and Belnapia arida sp. nov., isolated from the Tabernas Desert (Almeria, Spain).</title>
        <authorList>
            <person name="Molina-Menor E."/>
            <person name="Vidal-Verdu A."/>
            <person name="Calonge A."/>
            <person name="Satari L."/>
            <person name="Pereto J."/>
            <person name="Porcar M."/>
        </authorList>
    </citation>
    <scope>NUCLEOTIDE SEQUENCE [LARGE SCALE GENOMIC DNA]</scope>
    <source>
        <strain evidence="1 2">T18</strain>
    </source>
</reference>
<dbReference type="SUPFAM" id="SSF52540">
    <property type="entry name" value="P-loop containing nucleoside triphosphate hydrolases"/>
    <property type="match status" value="1"/>
</dbReference>
<keyword evidence="2" id="KW-1185">Reference proteome</keyword>